<dbReference type="PANTHER" id="PTHR22744:SF14">
    <property type="entry name" value="BTB DOMAIN-CONTAINING PROTEIN-RELATED"/>
    <property type="match status" value="1"/>
</dbReference>
<dbReference type="CDD" id="cd18186">
    <property type="entry name" value="BTB_POZ_ZBTB_KLHL-like"/>
    <property type="match status" value="1"/>
</dbReference>
<evidence type="ECO:0000256" key="1">
    <source>
        <dbReference type="SAM" id="MobiDB-lite"/>
    </source>
</evidence>
<dbReference type="Gene3D" id="3.30.710.10">
    <property type="entry name" value="Potassium Channel Kv1.1, Chain A"/>
    <property type="match status" value="1"/>
</dbReference>
<organism evidence="4">
    <name type="scientific">Caenorhabditis remanei</name>
    <name type="common">Caenorhabditis vulgaris</name>
    <dbReference type="NCBI Taxonomy" id="31234"/>
    <lineage>
        <taxon>Eukaryota</taxon>
        <taxon>Metazoa</taxon>
        <taxon>Ecdysozoa</taxon>
        <taxon>Nematoda</taxon>
        <taxon>Chromadorea</taxon>
        <taxon>Rhabditida</taxon>
        <taxon>Rhabditina</taxon>
        <taxon>Rhabditomorpha</taxon>
        <taxon>Rhabditoidea</taxon>
        <taxon>Rhabditidae</taxon>
        <taxon>Peloderinae</taxon>
        <taxon>Caenorhabditis</taxon>
    </lineage>
</organism>
<dbReference type="eggNOG" id="ENOG502RFNH">
    <property type="taxonomic scope" value="Eukaryota"/>
</dbReference>
<dbReference type="SMART" id="SM00225">
    <property type="entry name" value="BTB"/>
    <property type="match status" value="1"/>
</dbReference>
<dbReference type="EMBL" id="DS268501">
    <property type="protein sequence ID" value="EFP12989.1"/>
    <property type="molecule type" value="Genomic_DNA"/>
</dbReference>
<protein>
    <recommendedName>
        <fullName evidence="2">BTB domain-containing protein</fullName>
    </recommendedName>
</protein>
<dbReference type="InterPro" id="IPR011333">
    <property type="entry name" value="SKP1/BTB/POZ_sf"/>
</dbReference>
<dbReference type="InterPro" id="IPR000210">
    <property type="entry name" value="BTB/POZ_dom"/>
</dbReference>
<dbReference type="OrthoDB" id="29145at2759"/>
<dbReference type="HOGENOM" id="CLU_036654_0_1_1"/>
<name>E3MZM7_CAERE</name>
<sequence>MSVSTPIFWRQKRIVALHVDEITGFIIVSSNNNLITPTIIDVKITEDNQEITKVVGSRYAAYNVYFEYSLTPHYAPGFEKPDYDKMFAPSDQNDTILVVGKKKLHVNKSFLCYHSEYFRKLFSSNDKQGDAKPPKRQRKQVPDNKEGQIEEIPIKDVSFKDFALLLSTFYPNPVFPTDATVEKLLELARRFVVSSVINIIEYHLLNNSKINSEKMLWMADEYVMPKLLEKCIRGLNTAEKAKKLDQSPEYKKLSDSTKAKALDRLIKLF</sequence>
<gene>
    <name evidence="3" type="ORF">CRE_06862</name>
</gene>
<keyword evidence="4" id="KW-1185">Reference proteome</keyword>
<accession>E3MZM7</accession>
<dbReference type="Proteomes" id="UP000008281">
    <property type="component" value="Unassembled WGS sequence"/>
</dbReference>
<dbReference type="STRING" id="31234.E3MZM7"/>
<dbReference type="PROSITE" id="PS50097">
    <property type="entry name" value="BTB"/>
    <property type="match status" value="1"/>
</dbReference>
<evidence type="ECO:0000313" key="3">
    <source>
        <dbReference type="EMBL" id="EFP12989.1"/>
    </source>
</evidence>
<feature type="domain" description="BTB" evidence="2">
    <location>
        <begin position="93"/>
        <end position="178"/>
    </location>
</feature>
<dbReference type="Pfam" id="PF00651">
    <property type="entry name" value="BTB"/>
    <property type="match status" value="1"/>
</dbReference>
<reference evidence="3" key="1">
    <citation type="submission" date="2007-07" db="EMBL/GenBank/DDBJ databases">
        <title>PCAP assembly of the Caenorhabditis remanei genome.</title>
        <authorList>
            <consortium name="The Caenorhabditis remanei Sequencing Consortium"/>
            <person name="Wilson R.K."/>
        </authorList>
    </citation>
    <scope>NUCLEOTIDE SEQUENCE [LARGE SCALE GENOMIC DNA]</scope>
    <source>
        <strain evidence="3">PB4641</strain>
    </source>
</reference>
<evidence type="ECO:0000313" key="4">
    <source>
        <dbReference type="Proteomes" id="UP000008281"/>
    </source>
</evidence>
<dbReference type="InParanoid" id="E3MZM7"/>
<dbReference type="AlphaFoldDB" id="E3MZM7"/>
<proteinExistence type="predicted"/>
<feature type="region of interest" description="Disordered" evidence="1">
    <location>
        <begin position="124"/>
        <end position="147"/>
    </location>
</feature>
<evidence type="ECO:0000259" key="2">
    <source>
        <dbReference type="PROSITE" id="PS50097"/>
    </source>
</evidence>
<dbReference type="SUPFAM" id="SSF54695">
    <property type="entry name" value="POZ domain"/>
    <property type="match status" value="1"/>
</dbReference>
<dbReference type="PANTHER" id="PTHR22744">
    <property type="entry name" value="HELIX LOOP HELIX PROTEIN 21-RELATED"/>
    <property type="match status" value="1"/>
</dbReference>